<reference evidence="5" key="1">
    <citation type="submission" date="2022-04" db="EMBL/GenBank/DDBJ databases">
        <title>Carnegiea gigantea Genome sequencing and assembly v2.</title>
        <authorList>
            <person name="Copetti D."/>
            <person name="Sanderson M.J."/>
            <person name="Burquez A."/>
            <person name="Wojciechowski M.F."/>
        </authorList>
    </citation>
    <scope>NUCLEOTIDE SEQUENCE</scope>
    <source>
        <strain evidence="5">SGP5-SGP5p</strain>
        <tissue evidence="5">Aerial part</tissue>
    </source>
</reference>
<organism evidence="5 6">
    <name type="scientific">Carnegiea gigantea</name>
    <dbReference type="NCBI Taxonomy" id="171969"/>
    <lineage>
        <taxon>Eukaryota</taxon>
        <taxon>Viridiplantae</taxon>
        <taxon>Streptophyta</taxon>
        <taxon>Embryophyta</taxon>
        <taxon>Tracheophyta</taxon>
        <taxon>Spermatophyta</taxon>
        <taxon>Magnoliopsida</taxon>
        <taxon>eudicotyledons</taxon>
        <taxon>Gunneridae</taxon>
        <taxon>Pentapetalae</taxon>
        <taxon>Caryophyllales</taxon>
        <taxon>Cactineae</taxon>
        <taxon>Cactaceae</taxon>
        <taxon>Cactoideae</taxon>
        <taxon>Echinocereeae</taxon>
        <taxon>Carnegiea</taxon>
    </lineage>
</organism>
<name>A0A9Q1GI74_9CARY</name>
<keyword evidence="2" id="KW-0863">Zinc-finger</keyword>
<protein>
    <recommendedName>
        <fullName evidence="4">BED-type domain-containing protein</fullName>
    </recommendedName>
</protein>
<dbReference type="AlphaFoldDB" id="A0A9Q1GI74"/>
<evidence type="ECO:0000256" key="2">
    <source>
        <dbReference type="ARBA" id="ARBA00022771"/>
    </source>
</evidence>
<gene>
    <name evidence="5" type="ORF">Cgig2_016548</name>
</gene>
<dbReference type="GO" id="GO:0003677">
    <property type="term" value="F:DNA binding"/>
    <property type="evidence" value="ECO:0007669"/>
    <property type="project" value="InterPro"/>
</dbReference>
<keyword evidence="6" id="KW-1185">Reference proteome</keyword>
<accession>A0A9Q1GI74</accession>
<dbReference type="EMBL" id="JAKOGI010003412">
    <property type="protein sequence ID" value="KAJ8420463.1"/>
    <property type="molecule type" value="Genomic_DNA"/>
</dbReference>
<dbReference type="InterPro" id="IPR003656">
    <property type="entry name" value="Znf_BED"/>
</dbReference>
<keyword evidence="3" id="KW-0862">Zinc</keyword>
<proteinExistence type="predicted"/>
<dbReference type="PANTHER" id="PTHR46951">
    <property type="entry name" value="BED-TYPE DOMAIN-CONTAINING PROTEIN"/>
    <property type="match status" value="1"/>
</dbReference>
<dbReference type="GO" id="GO:0008270">
    <property type="term" value="F:zinc ion binding"/>
    <property type="evidence" value="ECO:0007669"/>
    <property type="project" value="UniProtKB-KW"/>
</dbReference>
<dbReference type="PANTHER" id="PTHR46951:SF2">
    <property type="entry name" value="BED-TYPE DOMAIN-CONTAINING PROTEIN"/>
    <property type="match status" value="1"/>
</dbReference>
<evidence type="ECO:0000313" key="6">
    <source>
        <dbReference type="Proteomes" id="UP001153076"/>
    </source>
</evidence>
<sequence length="191" mass="22173">MSGHNSCSIEDITWCFSIAIDGNRKHVQCKFCTKVIRGGITRLKQHNYWSTEDIGWCFGIAINGNRKHVQCKICSKVIRGGITRLKQHLAHKTGDNIKRKRDKTRITRDFQDEITRSFNRNDYVDQEEDEDAWLAHSVYTNPLFETIHEVDLDVRAPSSYVLSHVYLPEAAKEIKKWILKFAPKWKKGVSP</sequence>
<evidence type="ECO:0000259" key="4">
    <source>
        <dbReference type="Pfam" id="PF02892"/>
    </source>
</evidence>
<evidence type="ECO:0000256" key="1">
    <source>
        <dbReference type="ARBA" id="ARBA00022723"/>
    </source>
</evidence>
<comment type="caution">
    <text evidence="5">The sequence shown here is derived from an EMBL/GenBank/DDBJ whole genome shotgun (WGS) entry which is preliminary data.</text>
</comment>
<dbReference type="Pfam" id="PF02892">
    <property type="entry name" value="zf-BED"/>
    <property type="match status" value="1"/>
</dbReference>
<dbReference type="OrthoDB" id="2012664at2759"/>
<keyword evidence="1" id="KW-0479">Metal-binding</keyword>
<evidence type="ECO:0000313" key="5">
    <source>
        <dbReference type="EMBL" id="KAJ8420463.1"/>
    </source>
</evidence>
<dbReference type="Proteomes" id="UP001153076">
    <property type="component" value="Unassembled WGS sequence"/>
</dbReference>
<evidence type="ECO:0000256" key="3">
    <source>
        <dbReference type="ARBA" id="ARBA00022833"/>
    </source>
</evidence>
<feature type="domain" description="BED-type" evidence="4">
    <location>
        <begin position="56"/>
        <end position="92"/>
    </location>
</feature>